<dbReference type="EMBL" id="JBDJAW010000149">
    <property type="protein sequence ID" value="MEN3541377.1"/>
    <property type="molecule type" value="Genomic_DNA"/>
</dbReference>
<organism evidence="7 8">
    <name type="scientific">Microbispora maris</name>
    <dbReference type="NCBI Taxonomy" id="3144104"/>
    <lineage>
        <taxon>Bacteria</taxon>
        <taxon>Bacillati</taxon>
        <taxon>Actinomycetota</taxon>
        <taxon>Actinomycetes</taxon>
        <taxon>Streptosporangiales</taxon>
        <taxon>Streptosporangiaceae</taxon>
        <taxon>Microbispora</taxon>
    </lineage>
</organism>
<dbReference type="RefSeq" id="WP_346231196.1">
    <property type="nucleotide sequence ID" value="NZ_JBDJAW010000149.1"/>
</dbReference>
<proteinExistence type="predicted"/>
<evidence type="ECO:0000313" key="7">
    <source>
        <dbReference type="EMBL" id="MEN3541377.1"/>
    </source>
</evidence>
<evidence type="ECO:0000256" key="6">
    <source>
        <dbReference type="SAM" id="Phobius"/>
    </source>
</evidence>
<keyword evidence="4 6" id="KW-1133">Transmembrane helix</keyword>
<dbReference type="Proteomes" id="UP001447516">
    <property type="component" value="Unassembled WGS sequence"/>
</dbReference>
<name>A0ABV0B2Q8_9ACTN</name>
<evidence type="ECO:0000256" key="3">
    <source>
        <dbReference type="ARBA" id="ARBA00022692"/>
    </source>
</evidence>
<comment type="caution">
    <text evidence="7">The sequence shown here is derived from an EMBL/GenBank/DDBJ whole genome shotgun (WGS) entry which is preliminary data.</text>
</comment>
<protein>
    <recommendedName>
        <fullName evidence="9">MFS transporter</fullName>
    </recommendedName>
</protein>
<gene>
    <name evidence="7" type="ORF">AAH991_40180</name>
</gene>
<reference evidence="7 8" key="1">
    <citation type="submission" date="2024-05" db="EMBL/GenBank/DDBJ databases">
        <title>Microbispora sp.ZYX-F-249.</title>
        <authorList>
            <person name="Xie H."/>
        </authorList>
    </citation>
    <scope>NUCLEOTIDE SEQUENCE [LARGE SCALE GENOMIC DNA]</scope>
    <source>
        <strain evidence="7 8">ZYX-F-249</strain>
    </source>
</reference>
<comment type="subcellular location">
    <subcellularLocation>
        <location evidence="1">Membrane</location>
        <topology evidence="1">Multi-pass membrane protein</topology>
    </subcellularLocation>
</comment>
<evidence type="ECO:0000256" key="4">
    <source>
        <dbReference type="ARBA" id="ARBA00022989"/>
    </source>
</evidence>
<keyword evidence="3 6" id="KW-0812">Transmembrane</keyword>
<keyword evidence="2" id="KW-0813">Transport</keyword>
<dbReference type="PANTHER" id="PTHR42718">
    <property type="entry name" value="MAJOR FACILITATOR SUPERFAMILY MULTIDRUG TRANSPORTER MFSC"/>
    <property type="match status" value="1"/>
</dbReference>
<evidence type="ECO:0000313" key="8">
    <source>
        <dbReference type="Proteomes" id="UP001447516"/>
    </source>
</evidence>
<evidence type="ECO:0000256" key="5">
    <source>
        <dbReference type="ARBA" id="ARBA00023136"/>
    </source>
</evidence>
<keyword evidence="5 6" id="KW-0472">Membrane</keyword>
<evidence type="ECO:0000256" key="1">
    <source>
        <dbReference type="ARBA" id="ARBA00004141"/>
    </source>
</evidence>
<dbReference type="PANTHER" id="PTHR42718:SF9">
    <property type="entry name" value="MAJOR FACILITATOR SUPERFAMILY MULTIDRUG TRANSPORTER MFSC"/>
    <property type="match status" value="1"/>
</dbReference>
<sequence length="86" mass="9422">MAPSASFATGLVFLSAFVVVEGRVPTPMLPPRLFRQRLFTVSNTAMVVVGLALMGSSFFFSPFFVYVQGTSIWSPGYGPCPSRWPR</sequence>
<evidence type="ECO:0008006" key="9">
    <source>
        <dbReference type="Google" id="ProtNLM"/>
    </source>
</evidence>
<feature type="transmembrane region" description="Helical" evidence="6">
    <location>
        <begin position="46"/>
        <end position="67"/>
    </location>
</feature>
<keyword evidence="8" id="KW-1185">Reference proteome</keyword>
<accession>A0ABV0B2Q8</accession>
<evidence type="ECO:0000256" key="2">
    <source>
        <dbReference type="ARBA" id="ARBA00022448"/>
    </source>
</evidence>